<protein>
    <submittedName>
        <fullName evidence="2">Universal stress protein</fullName>
    </submittedName>
</protein>
<dbReference type="Proteomes" id="UP001138686">
    <property type="component" value="Unassembled WGS sequence"/>
</dbReference>
<name>A0A9X1FQK6_9FLAO</name>
<comment type="caution">
    <text evidence="2">The sequence shown here is derived from an EMBL/GenBank/DDBJ whole genome shotgun (WGS) entry which is preliminary data.</text>
</comment>
<feature type="domain" description="UspA" evidence="1">
    <location>
        <begin position="1"/>
        <end position="147"/>
    </location>
</feature>
<evidence type="ECO:0000313" key="2">
    <source>
        <dbReference type="EMBL" id="MBW2938279.1"/>
    </source>
</evidence>
<gene>
    <name evidence="2" type="ORF">KXJ69_09190</name>
</gene>
<dbReference type="AlphaFoldDB" id="A0A9X1FQK6"/>
<organism evidence="2 3">
    <name type="scientific">Halomarinibacterium sedimenti</name>
    <dbReference type="NCBI Taxonomy" id="2857106"/>
    <lineage>
        <taxon>Bacteria</taxon>
        <taxon>Pseudomonadati</taxon>
        <taxon>Bacteroidota</taxon>
        <taxon>Flavobacteriia</taxon>
        <taxon>Flavobacteriales</taxon>
        <taxon>Flavobacteriaceae</taxon>
        <taxon>Halomarinibacterium</taxon>
    </lineage>
</organism>
<dbReference type="RefSeq" id="WP_219052795.1">
    <property type="nucleotide sequence ID" value="NZ_JAHWDP010000003.1"/>
</dbReference>
<proteinExistence type="predicted"/>
<evidence type="ECO:0000313" key="3">
    <source>
        <dbReference type="Proteomes" id="UP001138686"/>
    </source>
</evidence>
<dbReference type="CDD" id="cd00293">
    <property type="entry name" value="USP-like"/>
    <property type="match status" value="1"/>
</dbReference>
<evidence type="ECO:0000259" key="1">
    <source>
        <dbReference type="Pfam" id="PF00582"/>
    </source>
</evidence>
<keyword evidence="3" id="KW-1185">Reference proteome</keyword>
<dbReference type="InterPro" id="IPR006016">
    <property type="entry name" value="UspA"/>
</dbReference>
<dbReference type="Pfam" id="PF00582">
    <property type="entry name" value="Usp"/>
    <property type="match status" value="1"/>
</dbReference>
<sequence>MKRILLPTDFSKNSLNAVNYSMEFFKGKTCEFYFLNVQKPSEFVSSDIYTASPMDSTIYASIAEDNKKKLNTLVAKYSKKYASESFTFEGIFDFDVFVDSVQQTIHSKHIELVILGTNGATGAEEVIFGSNTLKLIRNLQHPILAIPEGYKYSSISSILFTIKEDDDFHPDALLPISELVKGKNVSLQVLQLDTKKKLPKSSLHKQFSEIKYHHIENVPTPEAVSSFEQLFKVDLHAIFIHPKSFFERIFSGTDAPQLSYESRVPLLVLK</sequence>
<reference evidence="2" key="1">
    <citation type="submission" date="2021-07" db="EMBL/GenBank/DDBJ databases">
        <title>Aureisphaera sp. CAU 1614 isolated from sea sediment.</title>
        <authorList>
            <person name="Kim W."/>
        </authorList>
    </citation>
    <scope>NUCLEOTIDE SEQUENCE</scope>
    <source>
        <strain evidence="2">CAU 1614</strain>
    </source>
</reference>
<accession>A0A9X1FQK6</accession>
<dbReference type="EMBL" id="JAHWDP010000003">
    <property type="protein sequence ID" value="MBW2938279.1"/>
    <property type="molecule type" value="Genomic_DNA"/>
</dbReference>